<dbReference type="InterPro" id="IPR050765">
    <property type="entry name" value="Riboflavin_Biosynth_HTPR"/>
</dbReference>
<reference evidence="2 3" key="1">
    <citation type="journal article" date="2019" name="Int. J. Syst. Evol. Microbiol.">
        <title>The Global Catalogue of Microorganisms (GCM) 10K type strain sequencing project: providing services to taxonomists for standard genome sequencing and annotation.</title>
        <authorList>
            <consortium name="The Broad Institute Genomics Platform"/>
            <consortium name="The Broad Institute Genome Sequencing Center for Infectious Disease"/>
            <person name="Wu L."/>
            <person name="Ma J."/>
        </authorList>
    </citation>
    <scope>NUCLEOTIDE SEQUENCE [LARGE SCALE GENOMIC DNA]</scope>
    <source>
        <strain evidence="2 3">CGMCC 1.12563</strain>
    </source>
</reference>
<dbReference type="PANTHER" id="PTHR38011:SF11">
    <property type="entry name" value="2,5-DIAMINO-6-RIBOSYLAMINO-4(3H)-PYRIMIDINONE 5'-PHOSPHATE REDUCTASE"/>
    <property type="match status" value="1"/>
</dbReference>
<dbReference type="RefSeq" id="WP_250871860.1">
    <property type="nucleotide sequence ID" value="NZ_JALXFV010000001.1"/>
</dbReference>
<sequence>MTAGATTLYIATSVDGYVAAEDGGVDWLEAFGGEDSAAAYEAFFAAVDCLVMGATTYEQVLGFGEWPYEERPTVVVTSRDLPRATDAVELYAGDLDALAERLTDEYDHVWLVGGAQLARTFLALGRVDRLRLSVVPVVLGAGVPLFDGDGDRTDLTLLDSTSFESGIVELDYRVVE</sequence>
<protein>
    <submittedName>
        <fullName evidence="2">Dihydrofolate reductase family protein</fullName>
    </submittedName>
</protein>
<dbReference type="SUPFAM" id="SSF53597">
    <property type="entry name" value="Dihydrofolate reductase-like"/>
    <property type="match status" value="1"/>
</dbReference>
<gene>
    <name evidence="2" type="ORF">ACFSBT_01135</name>
</gene>
<dbReference type="EMBL" id="JBHUDC010000001">
    <property type="protein sequence ID" value="MFD1511880.1"/>
    <property type="molecule type" value="Genomic_DNA"/>
</dbReference>
<accession>A0ABD6AQV1</accession>
<dbReference type="InterPro" id="IPR024072">
    <property type="entry name" value="DHFR-like_dom_sf"/>
</dbReference>
<evidence type="ECO:0000259" key="1">
    <source>
        <dbReference type="Pfam" id="PF01872"/>
    </source>
</evidence>
<dbReference type="Pfam" id="PF01872">
    <property type="entry name" value="RibD_C"/>
    <property type="match status" value="1"/>
</dbReference>
<dbReference type="InterPro" id="IPR002734">
    <property type="entry name" value="RibDG_C"/>
</dbReference>
<dbReference type="Gene3D" id="3.40.430.10">
    <property type="entry name" value="Dihydrofolate Reductase, subunit A"/>
    <property type="match status" value="1"/>
</dbReference>
<comment type="caution">
    <text evidence="2">The sequence shown here is derived from an EMBL/GenBank/DDBJ whole genome shotgun (WGS) entry which is preliminary data.</text>
</comment>
<evidence type="ECO:0000313" key="3">
    <source>
        <dbReference type="Proteomes" id="UP001597187"/>
    </source>
</evidence>
<dbReference type="Proteomes" id="UP001597187">
    <property type="component" value="Unassembled WGS sequence"/>
</dbReference>
<evidence type="ECO:0000313" key="2">
    <source>
        <dbReference type="EMBL" id="MFD1511880.1"/>
    </source>
</evidence>
<dbReference type="PANTHER" id="PTHR38011">
    <property type="entry name" value="DIHYDROFOLATE REDUCTASE FAMILY PROTEIN (AFU_ORTHOLOGUE AFUA_8G06820)"/>
    <property type="match status" value="1"/>
</dbReference>
<feature type="domain" description="Bacterial bifunctional deaminase-reductase C-terminal" evidence="1">
    <location>
        <begin position="8"/>
        <end position="168"/>
    </location>
</feature>
<name>A0ABD6AQV1_9EURY</name>
<proteinExistence type="predicted"/>
<keyword evidence="3" id="KW-1185">Reference proteome</keyword>
<dbReference type="AlphaFoldDB" id="A0ABD6AQV1"/>
<organism evidence="2 3">
    <name type="scientific">Halomarina rubra</name>
    <dbReference type="NCBI Taxonomy" id="2071873"/>
    <lineage>
        <taxon>Archaea</taxon>
        <taxon>Methanobacteriati</taxon>
        <taxon>Methanobacteriota</taxon>
        <taxon>Stenosarchaea group</taxon>
        <taxon>Halobacteria</taxon>
        <taxon>Halobacteriales</taxon>
        <taxon>Natronomonadaceae</taxon>
        <taxon>Halomarina</taxon>
    </lineage>
</organism>